<evidence type="ECO:0000256" key="1">
    <source>
        <dbReference type="ARBA" id="ARBA00001946"/>
    </source>
</evidence>
<dbReference type="SUPFAM" id="SSF53244">
    <property type="entry name" value="MurD-like peptide ligases, peptide-binding domain"/>
    <property type="match status" value="1"/>
</dbReference>
<dbReference type="GO" id="GO:0046872">
    <property type="term" value="F:metal ion binding"/>
    <property type="evidence" value="ECO:0007669"/>
    <property type="project" value="UniProtKB-KW"/>
</dbReference>
<gene>
    <name evidence="14" type="ORF">AC812_11080</name>
</gene>
<dbReference type="EMBL" id="LGHJ01000016">
    <property type="protein sequence ID" value="KPL75029.1"/>
    <property type="molecule type" value="Genomic_DNA"/>
</dbReference>
<feature type="domain" description="Mur ligase C-terminal" evidence="12">
    <location>
        <begin position="309"/>
        <end position="429"/>
    </location>
</feature>
<organism evidence="14 15">
    <name type="scientific">Bellilinea caldifistulae</name>
    <dbReference type="NCBI Taxonomy" id="360411"/>
    <lineage>
        <taxon>Bacteria</taxon>
        <taxon>Bacillati</taxon>
        <taxon>Chloroflexota</taxon>
        <taxon>Anaerolineae</taxon>
        <taxon>Anaerolineales</taxon>
        <taxon>Anaerolineaceae</taxon>
        <taxon>Bellilinea</taxon>
    </lineage>
</organism>
<dbReference type="Gene3D" id="3.40.1190.10">
    <property type="entry name" value="Mur-like, catalytic domain"/>
    <property type="match status" value="1"/>
</dbReference>
<dbReference type="GO" id="GO:0005524">
    <property type="term" value="F:ATP binding"/>
    <property type="evidence" value="ECO:0007669"/>
    <property type="project" value="UniProtKB-KW"/>
</dbReference>
<dbReference type="Pfam" id="PF08245">
    <property type="entry name" value="Mur_ligase_M"/>
    <property type="match status" value="1"/>
</dbReference>
<dbReference type="InterPro" id="IPR001645">
    <property type="entry name" value="Folylpolyglutamate_synth"/>
</dbReference>
<dbReference type="AlphaFoldDB" id="A0A0P6Y0L8"/>
<dbReference type="InterPro" id="IPR018109">
    <property type="entry name" value="Folylpolyglutamate_synth_CS"/>
</dbReference>
<protein>
    <recommendedName>
        <fullName evidence="3">tetrahydrofolate synthase</fullName>
        <ecNumber evidence="3">6.3.2.17</ecNumber>
    </recommendedName>
    <alternativeName>
        <fullName evidence="9">Tetrahydrofolylpolyglutamate synthase</fullName>
    </alternativeName>
</protein>
<sequence length="459" mass="51223">MNFDPQEYQNTLDFLYSFVDYSLTRNLQFSAEKFDLSRMAELLRYLGEPHQRYPVIHVAGTKGKGSTAAMIAAVLQAAGYKTGFYISPHLEDFCERIQVNREHIPPSRLVEVVNQLKPAINKIERLTTFELTTAAGFLYFADEMVDVAVVEVGLGGRLDATNLVDPMVSVITSISFDHMKVLGDTLEKIATEKAGIIKDGRPVVSSPQHPEAMRAIEHIAKARNAPLIVSDQEYRADVIARSLAYQRLNIHSLREPVQNALEVDLPLLGDHQIENALTALCALDQASKQGLVIPRPKIQTGLSQVSWEGRFEILNLHPPVVVDAAHNRYSALKLIQTVNQYFPTQRMILVFGASDDKDVAGMLAELLPRSDEVIFTQSIHPRSYQADQLAELASEYPLPKSVIVPLEEAMEQAVNRVHSEDTLLLITGSIFVAAGARKFLREILNRPDFNKRFNSIPIS</sequence>
<comment type="similarity">
    <text evidence="2 11">Belongs to the folylpolyglutamate synthase family.</text>
</comment>
<evidence type="ECO:0000256" key="8">
    <source>
        <dbReference type="ARBA" id="ARBA00022842"/>
    </source>
</evidence>
<dbReference type="GO" id="GO:0005737">
    <property type="term" value="C:cytoplasm"/>
    <property type="evidence" value="ECO:0007669"/>
    <property type="project" value="TreeGrafter"/>
</dbReference>
<dbReference type="PANTHER" id="PTHR11136">
    <property type="entry name" value="FOLYLPOLYGLUTAMATE SYNTHASE-RELATED"/>
    <property type="match status" value="1"/>
</dbReference>
<comment type="catalytic activity">
    <reaction evidence="10">
        <text>(6S)-5,6,7,8-tetrahydrofolyl-(gamma-L-Glu)(n) + L-glutamate + ATP = (6S)-5,6,7,8-tetrahydrofolyl-(gamma-L-Glu)(n+1) + ADP + phosphate + H(+)</text>
        <dbReference type="Rhea" id="RHEA:10580"/>
        <dbReference type="Rhea" id="RHEA-COMP:14738"/>
        <dbReference type="Rhea" id="RHEA-COMP:14740"/>
        <dbReference type="ChEBI" id="CHEBI:15378"/>
        <dbReference type="ChEBI" id="CHEBI:29985"/>
        <dbReference type="ChEBI" id="CHEBI:30616"/>
        <dbReference type="ChEBI" id="CHEBI:43474"/>
        <dbReference type="ChEBI" id="CHEBI:141005"/>
        <dbReference type="ChEBI" id="CHEBI:456216"/>
        <dbReference type="EC" id="6.3.2.17"/>
    </reaction>
</comment>
<dbReference type="PANTHER" id="PTHR11136:SF0">
    <property type="entry name" value="DIHYDROFOLATE SYNTHETASE-RELATED"/>
    <property type="match status" value="1"/>
</dbReference>
<dbReference type="OrthoDB" id="9809356at2"/>
<dbReference type="FunFam" id="3.40.1190.10:FF:000011">
    <property type="entry name" value="Folylpolyglutamate synthase/dihydrofolate synthase"/>
    <property type="match status" value="1"/>
</dbReference>
<evidence type="ECO:0000259" key="12">
    <source>
        <dbReference type="Pfam" id="PF02875"/>
    </source>
</evidence>
<dbReference type="InterPro" id="IPR036615">
    <property type="entry name" value="Mur_ligase_C_dom_sf"/>
</dbReference>
<evidence type="ECO:0000256" key="11">
    <source>
        <dbReference type="PIRNR" id="PIRNR001563"/>
    </source>
</evidence>
<dbReference type="NCBIfam" id="TIGR01499">
    <property type="entry name" value="folC"/>
    <property type="match status" value="1"/>
</dbReference>
<dbReference type="GO" id="GO:0008841">
    <property type="term" value="F:dihydrofolate synthase activity"/>
    <property type="evidence" value="ECO:0007669"/>
    <property type="project" value="TreeGrafter"/>
</dbReference>
<evidence type="ECO:0000313" key="14">
    <source>
        <dbReference type="EMBL" id="KPL75029.1"/>
    </source>
</evidence>
<dbReference type="EC" id="6.3.2.17" evidence="3"/>
<keyword evidence="7 11" id="KW-0067">ATP-binding</keyword>
<evidence type="ECO:0000256" key="3">
    <source>
        <dbReference type="ARBA" id="ARBA00013025"/>
    </source>
</evidence>
<comment type="cofactor">
    <cofactor evidence="1">
        <name>Mg(2+)</name>
        <dbReference type="ChEBI" id="CHEBI:18420"/>
    </cofactor>
</comment>
<dbReference type="Proteomes" id="UP000050514">
    <property type="component" value="Unassembled WGS sequence"/>
</dbReference>
<evidence type="ECO:0000256" key="2">
    <source>
        <dbReference type="ARBA" id="ARBA00008276"/>
    </source>
</evidence>
<reference evidence="14 15" key="1">
    <citation type="submission" date="2015-07" db="EMBL/GenBank/DDBJ databases">
        <title>Draft genome of Bellilinea caldifistulae DSM 17877.</title>
        <authorList>
            <person name="Hemp J."/>
            <person name="Ward L.M."/>
            <person name="Pace L.A."/>
            <person name="Fischer W.W."/>
        </authorList>
    </citation>
    <scope>NUCLEOTIDE SEQUENCE [LARGE SCALE GENOMIC DNA]</scope>
    <source>
        <strain evidence="14 15">GOMI-1</strain>
    </source>
</reference>
<keyword evidence="4 11" id="KW-0436">Ligase</keyword>
<comment type="caution">
    <text evidence="14">The sequence shown here is derived from an EMBL/GenBank/DDBJ whole genome shotgun (WGS) entry which is preliminary data.</text>
</comment>
<evidence type="ECO:0000256" key="5">
    <source>
        <dbReference type="ARBA" id="ARBA00022723"/>
    </source>
</evidence>
<dbReference type="SUPFAM" id="SSF53623">
    <property type="entry name" value="MurD-like peptide ligases, catalytic domain"/>
    <property type="match status" value="1"/>
</dbReference>
<evidence type="ECO:0000256" key="9">
    <source>
        <dbReference type="ARBA" id="ARBA00030592"/>
    </source>
</evidence>
<dbReference type="Gene3D" id="3.90.190.20">
    <property type="entry name" value="Mur ligase, C-terminal domain"/>
    <property type="match status" value="1"/>
</dbReference>
<keyword evidence="15" id="KW-1185">Reference proteome</keyword>
<evidence type="ECO:0000313" key="15">
    <source>
        <dbReference type="Proteomes" id="UP000050514"/>
    </source>
</evidence>
<dbReference type="GO" id="GO:0004326">
    <property type="term" value="F:tetrahydrofolylpolyglutamate synthase activity"/>
    <property type="evidence" value="ECO:0007669"/>
    <property type="project" value="UniProtKB-EC"/>
</dbReference>
<evidence type="ECO:0000256" key="7">
    <source>
        <dbReference type="ARBA" id="ARBA00022840"/>
    </source>
</evidence>
<dbReference type="PIRSF" id="PIRSF001563">
    <property type="entry name" value="Folylpolyglu_synth"/>
    <property type="match status" value="1"/>
</dbReference>
<dbReference type="PATRIC" id="fig|360411.5.peg.2832"/>
<keyword evidence="5" id="KW-0479">Metal-binding</keyword>
<evidence type="ECO:0000256" key="6">
    <source>
        <dbReference type="ARBA" id="ARBA00022741"/>
    </source>
</evidence>
<dbReference type="CDD" id="cd01983">
    <property type="entry name" value="SIMIBI"/>
    <property type="match status" value="1"/>
</dbReference>
<evidence type="ECO:0000256" key="4">
    <source>
        <dbReference type="ARBA" id="ARBA00022598"/>
    </source>
</evidence>
<dbReference type="InterPro" id="IPR013221">
    <property type="entry name" value="Mur_ligase_cen"/>
</dbReference>
<evidence type="ECO:0000259" key="13">
    <source>
        <dbReference type="Pfam" id="PF08245"/>
    </source>
</evidence>
<keyword evidence="6 11" id="KW-0547">Nucleotide-binding</keyword>
<dbReference type="Pfam" id="PF02875">
    <property type="entry name" value="Mur_ligase_C"/>
    <property type="match status" value="1"/>
</dbReference>
<accession>A0A0P6Y0L8</accession>
<dbReference type="InterPro" id="IPR004101">
    <property type="entry name" value="Mur_ligase_C"/>
</dbReference>
<dbReference type="PROSITE" id="PS01012">
    <property type="entry name" value="FOLYLPOLYGLU_SYNT_2"/>
    <property type="match status" value="1"/>
</dbReference>
<name>A0A0P6Y0L8_9CHLR</name>
<dbReference type="RefSeq" id="WP_061916222.1">
    <property type="nucleotide sequence ID" value="NZ_DF967971.1"/>
</dbReference>
<proteinExistence type="inferred from homology"/>
<dbReference type="STRING" id="360411.AC812_11080"/>
<evidence type="ECO:0000256" key="10">
    <source>
        <dbReference type="ARBA" id="ARBA00047493"/>
    </source>
</evidence>
<feature type="domain" description="Mur ligase central" evidence="13">
    <location>
        <begin position="58"/>
        <end position="282"/>
    </location>
</feature>
<dbReference type="InterPro" id="IPR036565">
    <property type="entry name" value="Mur-like_cat_sf"/>
</dbReference>
<keyword evidence="8" id="KW-0460">Magnesium</keyword>